<proteinExistence type="predicted"/>
<organism evidence="2 3">
    <name type="scientific">Acidithiobacillus ferrooxidans (strain ATCC 23270 / DSM 14882 / CIP 104768 / NCIMB 8455)</name>
    <name type="common">Ferrobacillus ferrooxidans (strain ATCC 23270)</name>
    <dbReference type="NCBI Taxonomy" id="243159"/>
    <lineage>
        <taxon>Bacteria</taxon>
        <taxon>Pseudomonadati</taxon>
        <taxon>Pseudomonadota</taxon>
        <taxon>Acidithiobacillia</taxon>
        <taxon>Acidithiobacillales</taxon>
        <taxon>Acidithiobacillaceae</taxon>
        <taxon>Acidithiobacillus</taxon>
    </lineage>
</organism>
<dbReference type="AlphaFoldDB" id="B7JAM3"/>
<gene>
    <name evidence="2" type="ordered locus">AFE_3119</name>
</gene>
<reference evidence="2 3" key="1">
    <citation type="journal article" date="2008" name="BMC Genomics">
        <title>Acidithiobacillus ferrooxidans metabolism: from genome sequence to industrial applications.</title>
        <authorList>
            <person name="Valdes J."/>
            <person name="Pedroso I."/>
            <person name="Quatrini R."/>
            <person name="Dodson R.J."/>
            <person name="Tettelin H."/>
            <person name="Blake R.II."/>
            <person name="Eisen J.A."/>
            <person name="Holmes D.S."/>
        </authorList>
    </citation>
    <scope>NUCLEOTIDE SEQUENCE [LARGE SCALE GENOMIC DNA]</scope>
    <source>
        <strain evidence="3">ATCC 23270 / DSM 14882 / CIP 104768 / NCIMB 8455</strain>
    </source>
</reference>
<dbReference type="EMBL" id="CP001219">
    <property type="protein sequence ID" value="ACK79186.1"/>
    <property type="molecule type" value="Genomic_DNA"/>
</dbReference>
<feature type="region of interest" description="Disordered" evidence="1">
    <location>
        <begin position="1"/>
        <end position="36"/>
    </location>
</feature>
<keyword evidence="3" id="KW-1185">Reference proteome</keyword>
<accession>B7JAM3</accession>
<dbReference type="HOGENOM" id="CLU_2044598_0_0_6"/>
<dbReference type="PaxDb" id="243159-AFE_3119"/>
<dbReference type="Proteomes" id="UP000001362">
    <property type="component" value="Chromosome"/>
</dbReference>
<protein>
    <submittedName>
        <fullName evidence="2">Uncharacterized protein</fullName>
    </submittedName>
</protein>
<sequence>MCGQQNVPPSSPRSVFMVRPHWPPSNKEGASGKDTPQASCRGYGGLIALAGLQDRKGMGIYQRGFSGGKRLHVATDQLNVIPTITFVGQHLEFKHGHGYCSSIRCSNRQRLFSLTYSTSG</sequence>
<evidence type="ECO:0000313" key="3">
    <source>
        <dbReference type="Proteomes" id="UP000001362"/>
    </source>
</evidence>
<name>B7JAM3_ACIF2</name>
<dbReference type="KEGG" id="afr:AFE_3119"/>
<evidence type="ECO:0000313" key="2">
    <source>
        <dbReference type="EMBL" id="ACK79186.1"/>
    </source>
</evidence>
<evidence type="ECO:0000256" key="1">
    <source>
        <dbReference type="SAM" id="MobiDB-lite"/>
    </source>
</evidence>